<evidence type="ECO:0000313" key="3">
    <source>
        <dbReference type="Proteomes" id="UP000192251"/>
    </source>
</evidence>
<feature type="compositionally biased region" description="Basic and acidic residues" evidence="1">
    <location>
        <begin position="12"/>
        <end position="27"/>
    </location>
</feature>
<sequence length="347" mass="37574">MRRVADIGGCDDDGRAGTVDRGRFPDARTPWDDADRRAEALEWVTGHLAAHGLRESGPREVRLRPWSVLVRFSVAGAPGDRPVWFKAVPPAAAFEASLAAALADWVPDHVLAPLAVDAERGWCLLPDGGPLLRQVLDEGAGTLADWEDALRGYAVMQRALVPYAEKMTGLGVPSARPHELPGLFDTLTAENEALTREERVALEGLRPRLVEWCEELAAVGVAASLDHADLHDGQLFRPAPGRFAYFDWGDALVGHPFSSLLVPARSAEDRFGPRVLPRLRDAYLEPWTGDGVAAGDLRRAVSLAWRLAALGRAASWGRMFAVPGAPAAPGGAETARWLRELHTEPPL</sequence>
<protein>
    <submittedName>
        <fullName evidence="2">Phosphotransferase</fullName>
    </submittedName>
</protein>
<dbReference type="Proteomes" id="UP000192251">
    <property type="component" value="Chromosome"/>
</dbReference>
<dbReference type="RefSeq" id="WP_084744691.1">
    <property type="nucleotide sequence ID" value="NZ_CP020563.1"/>
</dbReference>
<evidence type="ECO:0000256" key="1">
    <source>
        <dbReference type="SAM" id="MobiDB-lite"/>
    </source>
</evidence>
<dbReference type="EMBL" id="CP020563">
    <property type="protein sequence ID" value="ARF71287.1"/>
    <property type="molecule type" value="Genomic_DNA"/>
</dbReference>
<dbReference type="SUPFAM" id="SSF56112">
    <property type="entry name" value="Protein kinase-like (PK-like)"/>
    <property type="match status" value="1"/>
</dbReference>
<accession>A0ABC8BLT6</accession>
<keyword evidence="3" id="KW-1185">Reference proteome</keyword>
<proteinExistence type="predicted"/>
<evidence type="ECO:0000313" key="2">
    <source>
        <dbReference type="EMBL" id="ARF71287.1"/>
    </source>
</evidence>
<dbReference type="InterPro" id="IPR011009">
    <property type="entry name" value="Kinase-like_dom_sf"/>
</dbReference>
<dbReference type="KEGG" id="kab:B7C62_02715"/>
<organism evidence="2 3">
    <name type="scientific">Kitasatospora albolonga</name>
    <dbReference type="NCBI Taxonomy" id="68173"/>
    <lineage>
        <taxon>Bacteria</taxon>
        <taxon>Bacillati</taxon>
        <taxon>Actinomycetota</taxon>
        <taxon>Actinomycetes</taxon>
        <taxon>Kitasatosporales</taxon>
        <taxon>Streptomycetaceae</taxon>
        <taxon>Kitasatospora</taxon>
    </lineage>
</organism>
<feature type="region of interest" description="Disordered" evidence="1">
    <location>
        <begin position="1"/>
        <end position="27"/>
    </location>
</feature>
<reference evidence="2 3" key="1">
    <citation type="submission" date="2017-04" db="EMBL/GenBank/DDBJ databases">
        <title>The complete genome sequence of Streptomyces albolongus YIM 101047, the producer of novel bafilomycins and novel odoriferous sesquiterpenoids.</title>
        <authorList>
            <person name="Yin M."/>
            <person name="Jiang Y."/>
        </authorList>
    </citation>
    <scope>NUCLEOTIDE SEQUENCE [LARGE SCALE GENOMIC DNA]</scope>
    <source>
        <strain evidence="2 3">YIM 101047</strain>
    </source>
</reference>
<dbReference type="AlphaFoldDB" id="A0ABC8BLT6"/>
<name>A0ABC8BLT6_9ACTN</name>
<gene>
    <name evidence="2" type="ORF">B7C62_02715</name>
</gene>